<dbReference type="Pfam" id="PF00501">
    <property type="entry name" value="AMP-binding"/>
    <property type="match status" value="1"/>
</dbReference>
<dbReference type="RefSeq" id="XP_046010091.1">
    <property type="nucleotide sequence ID" value="XM_046150334.1"/>
</dbReference>
<name>A0A9P9BKQ7_9PEZI</name>
<gene>
    <name evidence="3" type="ORF">B0I36DRAFT_247805</name>
</gene>
<dbReference type="Gene3D" id="3.30.300.30">
    <property type="match status" value="1"/>
</dbReference>
<feature type="transmembrane region" description="Helical" evidence="1">
    <location>
        <begin position="718"/>
        <end position="738"/>
    </location>
</feature>
<feature type="transmembrane region" description="Helical" evidence="1">
    <location>
        <begin position="573"/>
        <end position="592"/>
    </location>
</feature>
<dbReference type="GeneID" id="70179880"/>
<feature type="transmembrane region" description="Helical" evidence="1">
    <location>
        <begin position="643"/>
        <end position="663"/>
    </location>
</feature>
<dbReference type="EMBL" id="JAGTJQ010000007">
    <property type="protein sequence ID" value="KAH7027292.1"/>
    <property type="molecule type" value="Genomic_DNA"/>
</dbReference>
<organism evidence="3 4">
    <name type="scientific">Microdochium trichocladiopsis</name>
    <dbReference type="NCBI Taxonomy" id="1682393"/>
    <lineage>
        <taxon>Eukaryota</taxon>
        <taxon>Fungi</taxon>
        <taxon>Dikarya</taxon>
        <taxon>Ascomycota</taxon>
        <taxon>Pezizomycotina</taxon>
        <taxon>Sordariomycetes</taxon>
        <taxon>Xylariomycetidae</taxon>
        <taxon>Xylariales</taxon>
        <taxon>Microdochiaceae</taxon>
        <taxon>Microdochium</taxon>
    </lineage>
</organism>
<dbReference type="AlphaFoldDB" id="A0A9P9BKQ7"/>
<dbReference type="PANTHER" id="PTHR33927:SF5">
    <property type="entry name" value="ENZYME, PUTATIVE (AFU_ORTHOLOGUE AFUA_8G01222)-RELATED"/>
    <property type="match status" value="1"/>
</dbReference>
<dbReference type="InterPro" id="IPR045851">
    <property type="entry name" value="AMP-bd_C_sf"/>
</dbReference>
<dbReference type="OrthoDB" id="3142841at2759"/>
<keyword evidence="1" id="KW-0812">Transmembrane</keyword>
<evidence type="ECO:0000259" key="2">
    <source>
        <dbReference type="Pfam" id="PF00501"/>
    </source>
</evidence>
<feature type="domain" description="AMP-dependent synthetase/ligase" evidence="2">
    <location>
        <begin position="26"/>
        <end position="362"/>
    </location>
</feature>
<keyword evidence="1" id="KW-1133">Transmembrane helix</keyword>
<feature type="transmembrane region" description="Helical" evidence="1">
    <location>
        <begin position="758"/>
        <end position="776"/>
    </location>
</feature>
<evidence type="ECO:0000313" key="4">
    <source>
        <dbReference type="Proteomes" id="UP000756346"/>
    </source>
</evidence>
<dbReference type="Proteomes" id="UP000756346">
    <property type="component" value="Unassembled WGS sequence"/>
</dbReference>
<dbReference type="SUPFAM" id="SSF56801">
    <property type="entry name" value="Acetyl-CoA synthetase-like"/>
    <property type="match status" value="1"/>
</dbReference>
<dbReference type="InterPro" id="IPR000873">
    <property type="entry name" value="AMP-dep_synth/lig_dom"/>
</dbReference>
<proteinExistence type="predicted"/>
<evidence type="ECO:0000256" key="1">
    <source>
        <dbReference type="SAM" id="Phobius"/>
    </source>
</evidence>
<dbReference type="InterPro" id="IPR052979">
    <property type="entry name" value="Adenylate-forming_domain"/>
</dbReference>
<dbReference type="Gene3D" id="3.40.50.12780">
    <property type="entry name" value="N-terminal domain of ligase-like"/>
    <property type="match status" value="1"/>
</dbReference>
<comment type="caution">
    <text evidence="3">The sequence shown here is derived from an EMBL/GenBank/DDBJ whole genome shotgun (WGS) entry which is preliminary data.</text>
</comment>
<dbReference type="InterPro" id="IPR020845">
    <property type="entry name" value="AMP-binding_CS"/>
</dbReference>
<evidence type="ECO:0000313" key="3">
    <source>
        <dbReference type="EMBL" id="KAH7027292.1"/>
    </source>
</evidence>
<dbReference type="InterPro" id="IPR042099">
    <property type="entry name" value="ANL_N_sf"/>
</dbReference>
<accession>A0A9P9BKQ7</accession>
<dbReference type="PANTHER" id="PTHR33927">
    <property type="entry name" value="TRANSMEMBRANE PROTEIN"/>
    <property type="match status" value="1"/>
</dbReference>
<dbReference type="PROSITE" id="PS00455">
    <property type="entry name" value="AMP_BINDING"/>
    <property type="match status" value="1"/>
</dbReference>
<keyword evidence="4" id="KW-1185">Reference proteome</keyword>
<reference evidence="3" key="1">
    <citation type="journal article" date="2021" name="Nat. Commun.">
        <title>Genetic determinants of endophytism in the Arabidopsis root mycobiome.</title>
        <authorList>
            <person name="Mesny F."/>
            <person name="Miyauchi S."/>
            <person name="Thiergart T."/>
            <person name="Pickel B."/>
            <person name="Atanasova L."/>
            <person name="Karlsson M."/>
            <person name="Huettel B."/>
            <person name="Barry K.W."/>
            <person name="Haridas S."/>
            <person name="Chen C."/>
            <person name="Bauer D."/>
            <person name="Andreopoulos W."/>
            <person name="Pangilinan J."/>
            <person name="LaButti K."/>
            <person name="Riley R."/>
            <person name="Lipzen A."/>
            <person name="Clum A."/>
            <person name="Drula E."/>
            <person name="Henrissat B."/>
            <person name="Kohler A."/>
            <person name="Grigoriev I.V."/>
            <person name="Martin F.M."/>
            <person name="Hacquard S."/>
        </authorList>
    </citation>
    <scope>NUCLEOTIDE SEQUENCE</scope>
    <source>
        <strain evidence="3">MPI-CAGE-CH-0230</strain>
    </source>
</reference>
<protein>
    <submittedName>
        <fullName evidence="3">AMP-binding enzyme</fullName>
    </submittedName>
</protein>
<sequence>MKLIPESFTRGPAVIPRFPTITAAFYHHATFYPEDLAAIDISQTPPTQITYGALSLRVIALSRKLRNAGIKPGDRVPLVVKRSIDMLVGIYAILSAGAQYVPLDGGVVPDSTVRLVVEQSASRLVLCMKSTRHRLAAFEPEREVIAIDELGALVPEYDAAITSDDFSTPTTGCYVIYTSGTTGTPKGVDVTHQNVVNLVCQSPGDLGIARGTRVGQVLNIGFDMAAWEILGCLSNGGTLVLRGSDWNAVVAQIDTFICTPSILALYEPSQFPNIKTVATAGEPSSQSLADRWSSHGVYYNCCGPTETTIVNTMHKHTVGADLTIGRPTPNNSVYILDDSGNPVAVGETGIMWAGGHGISRGYIDLPEKTAEKYRIDPFANNGSMMYNTGDLGRWRADGTIEPLGRIDDQIKIKGFRVELDGVTASLIASPTVTKGIAVFLAGEIHAFVTPTDADPAKIKAHMGKHQPYYAIPSHFHGMKALPLTANGKVDKKALGNYFTEKQQVMAEVKAATLPRAPSSTFTLSHSRSTSLSTLESLDEKPEKLDLNQDIPAKLLPQPFRGLFHRLLIVYRQLFTVVTAFNLIAVGALVFVGPTQDRLALMTAVNLSMAVLIRQDFVINALYTVACSVPKSWPLGIRKRCAKIYHLGGVHSAAAIFSALWLLASSLSDAVCGSVSCSGWARQSLAPKVISWLLCGLYVVMMAFAWPSVRKSRHNLFEMVHRFVGWTMLGLFWAQVVLATNDSKATGMTLGEACARNPSFWLLAVASMSIVTPWLFLRKVTVDAEPLSNHAVRLHFDYTVPVNGTFTRLSKRPLLEWHSFATIPAPEPVSGRPKGYSLVVSNAGDWTKACINNQPTKIWVRGVPTCGVMRIATLFNRLVVIATGSGIGPLLGHLQDPSCPTKLLWSTKDPENTFGDMYRLLKEKAPDAVVHDTKLSGRPDLVKMGYNLAKSFGAEGVIIIANEKITRKVVYGLESRGMPAYGAIWDS</sequence>
<feature type="transmembrane region" description="Helical" evidence="1">
    <location>
        <begin position="688"/>
        <end position="706"/>
    </location>
</feature>
<keyword evidence="1" id="KW-0472">Membrane</keyword>